<dbReference type="AlphaFoldDB" id="A0AAV1EMH9"/>
<accession>A0AAV1EMH9</accession>
<dbReference type="Proteomes" id="UP001178508">
    <property type="component" value="Chromosome 1"/>
</dbReference>
<dbReference type="EMBL" id="OY660864">
    <property type="protein sequence ID" value="CAJ1049939.1"/>
    <property type="molecule type" value="Genomic_DNA"/>
</dbReference>
<name>A0AAV1EMH9_XYRNO</name>
<evidence type="ECO:0000313" key="2">
    <source>
        <dbReference type="Proteomes" id="UP001178508"/>
    </source>
</evidence>
<gene>
    <name evidence="1" type="ORF">XNOV1_A001657</name>
</gene>
<proteinExistence type="predicted"/>
<keyword evidence="2" id="KW-1185">Reference proteome</keyword>
<protein>
    <submittedName>
        <fullName evidence="1">Uncharacterized protein</fullName>
    </submittedName>
</protein>
<reference evidence="1" key="1">
    <citation type="submission" date="2023-08" db="EMBL/GenBank/DDBJ databases">
        <authorList>
            <person name="Alioto T."/>
            <person name="Alioto T."/>
            <person name="Gomez Garrido J."/>
        </authorList>
    </citation>
    <scope>NUCLEOTIDE SEQUENCE</scope>
</reference>
<evidence type="ECO:0000313" key="1">
    <source>
        <dbReference type="EMBL" id="CAJ1049939.1"/>
    </source>
</evidence>
<sequence>MLKSSLTLAAFLPHHQLDNVSSPTAQILKHDEQINVNFTDFVPGKSFLNFMILLRCQILDQRHSLILLCKTLKALKLFLDQHQRRTSPSLLKPPNPVCIFI</sequence>
<organism evidence="1 2">
    <name type="scientific">Xyrichtys novacula</name>
    <name type="common">Pearly razorfish</name>
    <name type="synonym">Hemipteronotus novacula</name>
    <dbReference type="NCBI Taxonomy" id="13765"/>
    <lineage>
        <taxon>Eukaryota</taxon>
        <taxon>Metazoa</taxon>
        <taxon>Chordata</taxon>
        <taxon>Craniata</taxon>
        <taxon>Vertebrata</taxon>
        <taxon>Euteleostomi</taxon>
        <taxon>Actinopterygii</taxon>
        <taxon>Neopterygii</taxon>
        <taxon>Teleostei</taxon>
        <taxon>Neoteleostei</taxon>
        <taxon>Acanthomorphata</taxon>
        <taxon>Eupercaria</taxon>
        <taxon>Labriformes</taxon>
        <taxon>Labridae</taxon>
        <taxon>Xyrichtys</taxon>
    </lineage>
</organism>